<dbReference type="NCBIfam" id="TIGR00654">
    <property type="entry name" value="PhzF_family"/>
    <property type="match status" value="1"/>
</dbReference>
<comment type="similarity">
    <text evidence="1">Belongs to the PhzF family.</text>
</comment>
<evidence type="ECO:0000256" key="1">
    <source>
        <dbReference type="ARBA" id="ARBA00008270"/>
    </source>
</evidence>
<evidence type="ECO:0000313" key="5">
    <source>
        <dbReference type="Proteomes" id="UP000199759"/>
    </source>
</evidence>
<dbReference type="Gene3D" id="3.10.310.10">
    <property type="entry name" value="Diaminopimelate Epimerase, Chain A, domain 1"/>
    <property type="match status" value="2"/>
</dbReference>
<dbReference type="EMBL" id="FNHG01000008">
    <property type="protein sequence ID" value="SDM29471.1"/>
    <property type="molecule type" value="Genomic_DNA"/>
</dbReference>
<dbReference type="GO" id="GO:0005737">
    <property type="term" value="C:cytoplasm"/>
    <property type="evidence" value="ECO:0007669"/>
    <property type="project" value="TreeGrafter"/>
</dbReference>
<sequence>MPSIPYFEIHAFADPDQAFSGNPAGVCLMEAFPDDQILKGIAASNNLSETAFLVPADAQSWQLRWFTPTVEVDLCGHATLAAGAVVLEYDLGTPGTARFDTRSGRLEVKRDGAGFAVDLPLIGYQPASRDDAIASALGIAAEPRDVLSVNRIHGAGYQMWVMDDESAVRDARPDHGQLRQLDTNIILTAPGERSDFVSRFFAPASGVDEDPVTGSAHCTLAPYWAERLGKPRMSARQIGPRPGALDVEMHGGETEGGRVTLYGHAPRYLEGRLWT</sequence>
<dbReference type="AlphaFoldDB" id="A0A1G9S1W4"/>
<dbReference type="SUPFAM" id="SSF54506">
    <property type="entry name" value="Diaminopimelate epimerase-like"/>
    <property type="match status" value="1"/>
</dbReference>
<proteinExistence type="inferred from homology"/>
<organism evidence="4 5">
    <name type="scientific">Maricaulis salignorans</name>
    <dbReference type="NCBI Taxonomy" id="144026"/>
    <lineage>
        <taxon>Bacteria</taxon>
        <taxon>Pseudomonadati</taxon>
        <taxon>Pseudomonadota</taxon>
        <taxon>Alphaproteobacteria</taxon>
        <taxon>Maricaulales</taxon>
        <taxon>Maricaulaceae</taxon>
        <taxon>Maricaulis</taxon>
    </lineage>
</organism>
<dbReference type="Pfam" id="PF02567">
    <property type="entry name" value="PhzC-PhzF"/>
    <property type="match status" value="1"/>
</dbReference>
<name>A0A1G9S1W4_9PROT</name>
<evidence type="ECO:0000256" key="2">
    <source>
        <dbReference type="ARBA" id="ARBA00023235"/>
    </source>
</evidence>
<dbReference type="PANTHER" id="PTHR13774:SF17">
    <property type="entry name" value="PHENAZINE BIOSYNTHESIS-LIKE DOMAIN-CONTAINING PROTEIN"/>
    <property type="match status" value="1"/>
</dbReference>
<dbReference type="GO" id="GO:0016853">
    <property type="term" value="F:isomerase activity"/>
    <property type="evidence" value="ECO:0007669"/>
    <property type="project" value="UniProtKB-KW"/>
</dbReference>
<dbReference type="PIRSF" id="PIRSF016184">
    <property type="entry name" value="PhzC_PhzF"/>
    <property type="match status" value="1"/>
</dbReference>
<evidence type="ECO:0000313" key="4">
    <source>
        <dbReference type="EMBL" id="SDM29471.1"/>
    </source>
</evidence>
<protein>
    <submittedName>
        <fullName evidence="4">Phenazine biosynthesis protein PhzF family</fullName>
    </submittedName>
</protein>
<gene>
    <name evidence="4" type="ORF">SAMN04488568_10878</name>
</gene>
<dbReference type="InterPro" id="IPR003719">
    <property type="entry name" value="Phenazine_PhzF-like"/>
</dbReference>
<dbReference type="OrthoDB" id="9788221at2"/>
<dbReference type="STRING" id="144026.SAMN04488568_10878"/>
<keyword evidence="5" id="KW-1185">Reference proteome</keyword>
<evidence type="ECO:0000256" key="3">
    <source>
        <dbReference type="PIRSR" id="PIRSR016184-1"/>
    </source>
</evidence>
<feature type="active site" evidence="3">
    <location>
        <position position="49"/>
    </location>
</feature>
<dbReference type="Proteomes" id="UP000199759">
    <property type="component" value="Unassembled WGS sequence"/>
</dbReference>
<dbReference type="PANTHER" id="PTHR13774">
    <property type="entry name" value="PHENAZINE BIOSYNTHESIS PROTEIN"/>
    <property type="match status" value="1"/>
</dbReference>
<dbReference type="RefSeq" id="WP_091769613.1">
    <property type="nucleotide sequence ID" value="NZ_FNHG01000008.1"/>
</dbReference>
<accession>A0A1G9S1W4</accession>
<keyword evidence="2" id="KW-0413">Isomerase</keyword>
<reference evidence="4 5" key="1">
    <citation type="submission" date="2016-10" db="EMBL/GenBank/DDBJ databases">
        <authorList>
            <person name="de Groot N.N."/>
        </authorList>
    </citation>
    <scope>NUCLEOTIDE SEQUENCE [LARGE SCALE GENOMIC DNA]</scope>
    <source>
        <strain evidence="4 5">DSM 16077</strain>
    </source>
</reference>